<accession>A0A2R6S2Q5</accession>
<dbReference type="AlphaFoldDB" id="A0A2R6S2Q5"/>
<dbReference type="PROSITE" id="PS51471">
    <property type="entry name" value="FE2OG_OXY"/>
    <property type="match status" value="1"/>
</dbReference>
<dbReference type="SUPFAM" id="SSF51197">
    <property type="entry name" value="Clavaminate synthase-like"/>
    <property type="match status" value="1"/>
</dbReference>
<dbReference type="InterPro" id="IPR027450">
    <property type="entry name" value="AlkB-like"/>
</dbReference>
<dbReference type="Gene3D" id="2.60.120.590">
    <property type="entry name" value="Alpha-ketoglutarate-dependent dioxygenase AlkB-like"/>
    <property type="match status" value="1"/>
</dbReference>
<evidence type="ECO:0000256" key="2">
    <source>
        <dbReference type="SAM" id="MobiDB-lite"/>
    </source>
</evidence>
<proteinExistence type="inferred from homology"/>
<dbReference type="GO" id="GO:0008168">
    <property type="term" value="F:methyltransferase activity"/>
    <property type="evidence" value="ECO:0007669"/>
    <property type="project" value="UniProtKB-KW"/>
</dbReference>
<dbReference type="GO" id="GO:0032259">
    <property type="term" value="P:methylation"/>
    <property type="evidence" value="ECO:0007669"/>
    <property type="project" value="UniProtKB-KW"/>
</dbReference>
<feature type="region of interest" description="Disordered" evidence="2">
    <location>
        <begin position="1"/>
        <end position="25"/>
    </location>
</feature>
<protein>
    <submittedName>
        <fullName evidence="4">RNA demethylase</fullName>
    </submittedName>
</protein>
<comment type="similarity">
    <text evidence="1">Belongs to the alkB family.</text>
</comment>
<keyword evidence="5" id="KW-1185">Reference proteome</keyword>
<dbReference type="GO" id="GO:0006402">
    <property type="term" value="P:mRNA catabolic process"/>
    <property type="evidence" value="ECO:0007669"/>
    <property type="project" value="InterPro"/>
</dbReference>
<dbReference type="STRING" id="1590841.A0A2R6S2Q5"/>
<reference evidence="5" key="2">
    <citation type="journal article" date="2018" name="BMC Genomics">
        <title>A manually annotated Actinidia chinensis var. chinensis (kiwifruit) genome highlights the challenges associated with draft genomes and gene prediction in plants.</title>
        <authorList>
            <person name="Pilkington S.M."/>
            <person name="Crowhurst R."/>
            <person name="Hilario E."/>
            <person name="Nardozza S."/>
            <person name="Fraser L."/>
            <person name="Peng Y."/>
            <person name="Gunaseelan K."/>
            <person name="Simpson R."/>
            <person name="Tahir J."/>
            <person name="Deroles S.C."/>
            <person name="Templeton K."/>
            <person name="Luo Z."/>
            <person name="Davy M."/>
            <person name="Cheng C."/>
            <person name="McNeilage M."/>
            <person name="Scaglione D."/>
            <person name="Liu Y."/>
            <person name="Zhang Q."/>
            <person name="Datson P."/>
            <person name="De Silva N."/>
            <person name="Gardiner S.E."/>
            <person name="Bassett H."/>
            <person name="Chagne D."/>
            <person name="McCallum J."/>
            <person name="Dzierzon H."/>
            <person name="Deng C."/>
            <person name="Wang Y.Y."/>
            <person name="Barron L."/>
            <person name="Manako K."/>
            <person name="Bowen J."/>
            <person name="Foster T.M."/>
            <person name="Erridge Z.A."/>
            <person name="Tiffin H."/>
            <person name="Waite C.N."/>
            <person name="Davies K.M."/>
            <person name="Grierson E.P."/>
            <person name="Laing W.A."/>
            <person name="Kirk R."/>
            <person name="Chen X."/>
            <person name="Wood M."/>
            <person name="Montefiori M."/>
            <person name="Brummell D.A."/>
            <person name="Schwinn K.E."/>
            <person name="Catanach A."/>
            <person name="Fullerton C."/>
            <person name="Li D."/>
            <person name="Meiyalaghan S."/>
            <person name="Nieuwenhuizen N."/>
            <person name="Read N."/>
            <person name="Prakash R."/>
            <person name="Hunter D."/>
            <person name="Zhang H."/>
            <person name="McKenzie M."/>
            <person name="Knabel M."/>
            <person name="Harris A."/>
            <person name="Allan A.C."/>
            <person name="Gleave A."/>
            <person name="Chen A."/>
            <person name="Janssen B.J."/>
            <person name="Plunkett B."/>
            <person name="Ampomah-Dwamena C."/>
            <person name="Voogd C."/>
            <person name="Leif D."/>
            <person name="Lafferty D."/>
            <person name="Souleyre E.J.F."/>
            <person name="Varkonyi-Gasic E."/>
            <person name="Gambi F."/>
            <person name="Hanley J."/>
            <person name="Yao J.L."/>
            <person name="Cheung J."/>
            <person name="David K.M."/>
            <person name="Warren B."/>
            <person name="Marsh K."/>
            <person name="Snowden K.C."/>
            <person name="Lin-Wang K."/>
            <person name="Brian L."/>
            <person name="Martinez-Sanchez M."/>
            <person name="Wang M."/>
            <person name="Ileperuma N."/>
            <person name="Macnee N."/>
            <person name="Campin R."/>
            <person name="McAtee P."/>
            <person name="Drummond R.S.M."/>
            <person name="Espley R.V."/>
            <person name="Ireland H.S."/>
            <person name="Wu R."/>
            <person name="Atkinson R.G."/>
            <person name="Karunairetnam S."/>
            <person name="Bulley S."/>
            <person name="Chunkath S."/>
            <person name="Hanley Z."/>
            <person name="Storey R."/>
            <person name="Thrimawithana A.H."/>
            <person name="Thomson S."/>
            <person name="David C."/>
            <person name="Testolin R."/>
            <person name="Huang H."/>
            <person name="Hellens R.P."/>
            <person name="Schaffer R.J."/>
        </authorList>
    </citation>
    <scope>NUCLEOTIDE SEQUENCE [LARGE SCALE GENOMIC DNA]</scope>
    <source>
        <strain evidence="5">cv. Red5</strain>
    </source>
</reference>
<dbReference type="InParanoid" id="A0A2R6S2Q5"/>
<dbReference type="GO" id="GO:0032451">
    <property type="term" value="F:demethylase activity"/>
    <property type="evidence" value="ECO:0007669"/>
    <property type="project" value="InterPro"/>
</dbReference>
<dbReference type="OrthoDB" id="271595at2759"/>
<feature type="region of interest" description="Disordered" evidence="2">
    <location>
        <begin position="491"/>
        <end position="554"/>
    </location>
</feature>
<feature type="compositionally biased region" description="Basic and acidic residues" evidence="2">
    <location>
        <begin position="529"/>
        <end position="539"/>
    </location>
</feature>
<gene>
    <name evidence="4" type="ORF">CEY00_Acc01068</name>
</gene>
<organism evidence="4 5">
    <name type="scientific">Actinidia chinensis var. chinensis</name>
    <name type="common">Chinese soft-hair kiwi</name>
    <dbReference type="NCBI Taxonomy" id="1590841"/>
    <lineage>
        <taxon>Eukaryota</taxon>
        <taxon>Viridiplantae</taxon>
        <taxon>Streptophyta</taxon>
        <taxon>Embryophyta</taxon>
        <taxon>Tracheophyta</taxon>
        <taxon>Spermatophyta</taxon>
        <taxon>Magnoliopsida</taxon>
        <taxon>eudicotyledons</taxon>
        <taxon>Gunneridae</taxon>
        <taxon>Pentapetalae</taxon>
        <taxon>asterids</taxon>
        <taxon>Ericales</taxon>
        <taxon>Actinidiaceae</taxon>
        <taxon>Actinidia</taxon>
    </lineage>
</organism>
<evidence type="ECO:0000313" key="4">
    <source>
        <dbReference type="EMBL" id="PSS36552.1"/>
    </source>
</evidence>
<evidence type="ECO:0000259" key="3">
    <source>
        <dbReference type="PROSITE" id="PS51471"/>
    </source>
</evidence>
<sequence>MTSIPLTSKRRNLCSRTSPNESESNHTYKSLAFFPIFFIYPLVDSPSLLGLGPEAMNDDLRARTDDPFLVNYNATDLRTVSEFLSNWLPFLSRDLCSHCKQTLTDRIRSLNTEVDGDLEPIKQEESFVVLTPDNVDSNEISENEDDYDTNSLGSWKDVPDMNDTADMSSPQSWKAQTNGCSKLFSDASTSETLGSSVVAVASPKGHMSWADVAQEDELEEEEENAGSARSIDGNTRSGDVIGAVNVCQKMELLRDQREYFRFSNVKRKKDFICLERVEGKIVNVLDGLELHTGVFSAAEQKRIIDFVYELQEKGKKGKLKEHTYTAPQKWMRGKGHVTIQFGCCYNYATDRNGNPPGILQNELVDPIPPLFKVIITRLVRWHVLPPSCVPDSCIVNIYDEGDCIPPHIDSHDFVRPFCTVSFLSECSIVFGSNSKVEGAGKFKGSTAIPLPVGSVLVLNRNGADVSKHCVPAVPNKRISITFRKMDESKRPIGFLPEPDLQGLQPLSYETERSKRSTPSKSKPANKQSFRNEDNRDRIIRGSAGRGNNYLEPPTSLVIQKGRSNRRKVWVNVGG</sequence>
<name>A0A2R6S2Q5_ACTCC</name>
<dbReference type="Gramene" id="PSS36552">
    <property type="protein sequence ID" value="PSS36552"/>
    <property type="gene ID" value="CEY00_Acc01068"/>
</dbReference>
<feature type="compositionally biased region" description="Polar residues" evidence="2">
    <location>
        <begin position="14"/>
        <end position="25"/>
    </location>
</feature>
<dbReference type="GO" id="GO:0003729">
    <property type="term" value="F:mRNA binding"/>
    <property type="evidence" value="ECO:0007669"/>
    <property type="project" value="InterPro"/>
</dbReference>
<dbReference type="EMBL" id="NKQK01000001">
    <property type="protein sequence ID" value="PSS36552.1"/>
    <property type="molecule type" value="Genomic_DNA"/>
</dbReference>
<reference evidence="4 5" key="1">
    <citation type="submission" date="2017-07" db="EMBL/GenBank/DDBJ databases">
        <title>An improved, manually edited Actinidia chinensis var. chinensis (kiwifruit) genome highlights the challenges associated with draft genomes and gene prediction in plants.</title>
        <authorList>
            <person name="Pilkington S."/>
            <person name="Crowhurst R."/>
            <person name="Hilario E."/>
            <person name="Nardozza S."/>
            <person name="Fraser L."/>
            <person name="Peng Y."/>
            <person name="Gunaseelan K."/>
            <person name="Simpson R."/>
            <person name="Tahir J."/>
            <person name="Deroles S."/>
            <person name="Templeton K."/>
            <person name="Luo Z."/>
            <person name="Davy M."/>
            <person name="Cheng C."/>
            <person name="Mcneilage M."/>
            <person name="Scaglione D."/>
            <person name="Liu Y."/>
            <person name="Zhang Q."/>
            <person name="Datson P."/>
            <person name="De Silva N."/>
            <person name="Gardiner S."/>
            <person name="Bassett H."/>
            <person name="Chagne D."/>
            <person name="Mccallum J."/>
            <person name="Dzierzon H."/>
            <person name="Deng C."/>
            <person name="Wang Y.-Y."/>
            <person name="Barron N."/>
            <person name="Manako K."/>
            <person name="Bowen J."/>
            <person name="Foster T."/>
            <person name="Erridge Z."/>
            <person name="Tiffin H."/>
            <person name="Waite C."/>
            <person name="Davies K."/>
            <person name="Grierson E."/>
            <person name="Laing W."/>
            <person name="Kirk R."/>
            <person name="Chen X."/>
            <person name="Wood M."/>
            <person name="Montefiori M."/>
            <person name="Brummell D."/>
            <person name="Schwinn K."/>
            <person name="Catanach A."/>
            <person name="Fullerton C."/>
            <person name="Li D."/>
            <person name="Meiyalaghan S."/>
            <person name="Nieuwenhuizen N."/>
            <person name="Read N."/>
            <person name="Prakash R."/>
            <person name="Hunter D."/>
            <person name="Zhang H."/>
            <person name="Mckenzie M."/>
            <person name="Knabel M."/>
            <person name="Harris A."/>
            <person name="Allan A."/>
            <person name="Chen A."/>
            <person name="Janssen B."/>
            <person name="Plunkett B."/>
            <person name="Dwamena C."/>
            <person name="Voogd C."/>
            <person name="Leif D."/>
            <person name="Lafferty D."/>
            <person name="Souleyre E."/>
            <person name="Varkonyi-Gasic E."/>
            <person name="Gambi F."/>
            <person name="Hanley J."/>
            <person name="Yao J.-L."/>
            <person name="Cheung J."/>
            <person name="David K."/>
            <person name="Warren B."/>
            <person name="Marsh K."/>
            <person name="Snowden K."/>
            <person name="Lin-Wang K."/>
            <person name="Brian L."/>
            <person name="Martinez-Sanchez M."/>
            <person name="Wang M."/>
            <person name="Ileperuma N."/>
            <person name="Macnee N."/>
            <person name="Campin R."/>
            <person name="Mcatee P."/>
            <person name="Drummond R."/>
            <person name="Espley R."/>
            <person name="Ireland H."/>
            <person name="Wu R."/>
            <person name="Atkinson R."/>
            <person name="Karunairetnam S."/>
            <person name="Bulley S."/>
            <person name="Chunkath S."/>
            <person name="Hanley Z."/>
            <person name="Storey R."/>
            <person name="Thrimawithana A."/>
            <person name="Thomson S."/>
            <person name="David C."/>
            <person name="Testolin R."/>
        </authorList>
    </citation>
    <scope>NUCLEOTIDE SEQUENCE [LARGE SCALE GENOMIC DNA]</scope>
    <source>
        <strain evidence="5">cv. Red5</strain>
        <tissue evidence="4">Young leaf</tissue>
    </source>
</reference>
<feature type="domain" description="Fe2OG dioxygenase" evidence="3">
    <location>
        <begin position="389"/>
        <end position="486"/>
    </location>
</feature>
<dbReference type="InterPro" id="IPR044842">
    <property type="entry name" value="ALKBH9B/ALKBH10B-like"/>
</dbReference>
<dbReference type="Proteomes" id="UP000241394">
    <property type="component" value="Chromosome LG1"/>
</dbReference>
<keyword evidence="4" id="KW-0489">Methyltransferase</keyword>
<dbReference type="PANTHER" id="PTHR31447">
    <property type="entry name" value="HYDROXYPROLINE-RICH GLYCOPROTEIN FAMILY PROTEIN-RELATED"/>
    <property type="match status" value="1"/>
</dbReference>
<dbReference type="Pfam" id="PF13532">
    <property type="entry name" value="2OG-FeII_Oxy_2"/>
    <property type="match status" value="1"/>
</dbReference>
<dbReference type="FunCoup" id="A0A2R6S2Q5">
    <property type="interactions" value="1326"/>
</dbReference>
<evidence type="ECO:0000256" key="1">
    <source>
        <dbReference type="ARBA" id="ARBA00007879"/>
    </source>
</evidence>
<dbReference type="OMA" id="HYSIRTR"/>
<dbReference type="SMR" id="A0A2R6S2Q5"/>
<evidence type="ECO:0000313" key="5">
    <source>
        <dbReference type="Proteomes" id="UP000241394"/>
    </source>
</evidence>
<keyword evidence="4" id="KW-0808">Transferase</keyword>
<dbReference type="InterPro" id="IPR005123">
    <property type="entry name" value="Oxoglu/Fe-dep_dioxygenase_dom"/>
</dbReference>
<dbReference type="InterPro" id="IPR037151">
    <property type="entry name" value="AlkB-like_sf"/>
</dbReference>
<comment type="caution">
    <text evidence="4">The sequence shown here is derived from an EMBL/GenBank/DDBJ whole genome shotgun (WGS) entry which is preliminary data.</text>
</comment>
<dbReference type="PANTHER" id="PTHR31447:SF5">
    <property type="entry name" value="FE2OG DIOXYGENASE DOMAIN-CONTAINING PROTEIN"/>
    <property type="match status" value="1"/>
</dbReference>